<dbReference type="PANTHER" id="PTHR24153:SF8">
    <property type="entry name" value="FORKED, ISOFORM F"/>
    <property type="match status" value="1"/>
</dbReference>
<feature type="transmembrane region" description="Helical" evidence="9">
    <location>
        <begin position="436"/>
        <end position="454"/>
    </location>
</feature>
<dbReference type="InterPro" id="IPR002110">
    <property type="entry name" value="Ankyrin_rpt"/>
</dbReference>
<keyword evidence="5 7" id="KW-0040">ANK repeat</keyword>
<feature type="transmembrane region" description="Helical" evidence="9">
    <location>
        <begin position="556"/>
        <end position="576"/>
    </location>
</feature>
<keyword evidence="3" id="KW-0677">Repeat</keyword>
<evidence type="ECO:0000256" key="9">
    <source>
        <dbReference type="SAM" id="Phobius"/>
    </source>
</evidence>
<organism evidence="11 12">
    <name type="scientific">Cyclotella cryptica</name>
    <dbReference type="NCBI Taxonomy" id="29204"/>
    <lineage>
        <taxon>Eukaryota</taxon>
        <taxon>Sar</taxon>
        <taxon>Stramenopiles</taxon>
        <taxon>Ochrophyta</taxon>
        <taxon>Bacillariophyta</taxon>
        <taxon>Coscinodiscophyceae</taxon>
        <taxon>Thalassiosirophycidae</taxon>
        <taxon>Stephanodiscales</taxon>
        <taxon>Stephanodiscaceae</taxon>
        <taxon>Cyclotella</taxon>
    </lineage>
</organism>
<dbReference type="GO" id="GO:0016020">
    <property type="term" value="C:membrane"/>
    <property type="evidence" value="ECO:0007669"/>
    <property type="project" value="UniProtKB-SubCell"/>
</dbReference>
<dbReference type="Gene3D" id="1.10.287.70">
    <property type="match status" value="1"/>
</dbReference>
<dbReference type="Pfam" id="PF12796">
    <property type="entry name" value="Ank_2"/>
    <property type="match status" value="2"/>
</dbReference>
<dbReference type="Pfam" id="PF00520">
    <property type="entry name" value="Ion_trans"/>
    <property type="match status" value="1"/>
</dbReference>
<keyword evidence="2 9" id="KW-0812">Transmembrane</keyword>
<comment type="subcellular location">
    <subcellularLocation>
        <location evidence="1">Membrane</location>
        <topology evidence="1">Multi-pass membrane protein</topology>
    </subcellularLocation>
</comment>
<dbReference type="AlphaFoldDB" id="A0ABD3PR34"/>
<protein>
    <recommendedName>
        <fullName evidence="10">Ion transport domain-containing protein</fullName>
    </recommendedName>
</protein>
<accession>A0ABD3PR34</accession>
<dbReference type="Gene3D" id="1.25.40.20">
    <property type="entry name" value="Ankyrin repeat-containing domain"/>
    <property type="match status" value="1"/>
</dbReference>
<dbReference type="Proteomes" id="UP001516023">
    <property type="component" value="Unassembled WGS sequence"/>
</dbReference>
<name>A0ABD3PR34_9STRA</name>
<feature type="repeat" description="ANK" evidence="7">
    <location>
        <begin position="277"/>
        <end position="305"/>
    </location>
</feature>
<comment type="caution">
    <text evidence="11">The sequence shown here is derived from an EMBL/GenBank/DDBJ whole genome shotgun (WGS) entry which is preliminary data.</text>
</comment>
<evidence type="ECO:0000256" key="6">
    <source>
        <dbReference type="ARBA" id="ARBA00023136"/>
    </source>
</evidence>
<feature type="region of interest" description="Disordered" evidence="8">
    <location>
        <begin position="1"/>
        <end position="61"/>
    </location>
</feature>
<evidence type="ECO:0000256" key="2">
    <source>
        <dbReference type="ARBA" id="ARBA00022692"/>
    </source>
</evidence>
<evidence type="ECO:0000259" key="10">
    <source>
        <dbReference type="Pfam" id="PF00520"/>
    </source>
</evidence>
<dbReference type="SMART" id="SM00248">
    <property type="entry name" value="ANK"/>
    <property type="match status" value="5"/>
</dbReference>
<reference evidence="11 12" key="1">
    <citation type="journal article" date="2020" name="G3 (Bethesda)">
        <title>Improved Reference Genome for Cyclotella cryptica CCMP332, a Model for Cell Wall Morphogenesis, Salinity Adaptation, and Lipid Production in Diatoms (Bacillariophyta).</title>
        <authorList>
            <person name="Roberts W.R."/>
            <person name="Downey K.M."/>
            <person name="Ruck E.C."/>
            <person name="Traller J.C."/>
            <person name="Alverson A.J."/>
        </authorList>
    </citation>
    <scope>NUCLEOTIDE SEQUENCE [LARGE SCALE GENOMIC DNA]</scope>
    <source>
        <strain evidence="11 12">CCMP332</strain>
    </source>
</reference>
<evidence type="ECO:0000256" key="1">
    <source>
        <dbReference type="ARBA" id="ARBA00004141"/>
    </source>
</evidence>
<evidence type="ECO:0000313" key="12">
    <source>
        <dbReference type="Proteomes" id="UP001516023"/>
    </source>
</evidence>
<keyword evidence="4 9" id="KW-1133">Transmembrane helix</keyword>
<feature type="transmembrane region" description="Helical" evidence="9">
    <location>
        <begin position="499"/>
        <end position="518"/>
    </location>
</feature>
<dbReference type="PROSITE" id="PS50088">
    <property type="entry name" value="ANK_REPEAT"/>
    <property type="match status" value="1"/>
</dbReference>
<sequence>MPTKGEERPHRKSHRNGSDRRHRDHQQSYTRDRDSRDSGDESSNVNPYLESPSMGGGQPSRFERYLESSVTFDGFRPSDASTEDNTSATSSYTALEELQRLCDMASNPMSWDAVRNWFRVHSASDARQAAERRGDYDTVPLHLACRNNPPADVIKMLLIASPEMVRAADSFGWLPLHYACANDASEEVLTLLVTEYPESVTSVDKRKRTPLHFALGRAERPAERGVVLLLSETGAALFPDENGMLPLHYACAYGATEEALRVLTDDNIMTITTTDVRGRTPLHFALGNADRPASPAVVRLLLSQNPAVVDSIDKMGDLALHLLATRSQAIPEYETEKRLNCQKCLGYYLEANPRPTAGLLMALQSLPTWLRDIAVVNPVVQRFLNTKIAKTFPTAVIFVDFVCYILVIVFFQMAVIDSISALANAENDEMIIETNNLNKAYLGVLYFAAVHFFFREFFQAVSLATLGLFSTWLFDATNWFDIAYIILILFWSICMEKQLLSLHSFQVGAAITVMVFWVNVLRKCIARKVVSILFGNSVVISSTIPGTNSLDLLPSLVFLKGIMVGFAVFVGGVVYVVKRLAAFFLALLIILLSFAQIFYTIFRMTGDPNDKESGCSSTYSSFYISQPWEPAELEVCAVGDPNDCVIIEPDSCEPNNSNPWCSFWTSFYKTYSMLLGEVDDDDFAGSRLATFFFCLYMFGVVIVLANVLIAIVTDSYSVIKNERAAVVFWSNRLDFVAEMDVIGSHVHNRCKRFINTDDSNWEERLGEIWNKFMYLFDDTEQRRHHGISPEFIAFNILRVGIVCVVIPLWIILGAVTVGLLWPPQVREYLLTSQLTRASKKGEEDAARLENVARLRQDVSAFHQELKDDIDRAREELSNIRVFLSDTKLGISREMKDLSRIVNELYGNTLD</sequence>
<feature type="compositionally biased region" description="Basic and acidic residues" evidence="8">
    <location>
        <begin position="30"/>
        <end position="39"/>
    </location>
</feature>
<evidence type="ECO:0000256" key="5">
    <source>
        <dbReference type="ARBA" id="ARBA00023043"/>
    </source>
</evidence>
<evidence type="ECO:0000256" key="8">
    <source>
        <dbReference type="SAM" id="MobiDB-lite"/>
    </source>
</evidence>
<evidence type="ECO:0000256" key="4">
    <source>
        <dbReference type="ARBA" id="ARBA00022989"/>
    </source>
</evidence>
<keyword evidence="6 9" id="KW-0472">Membrane</keyword>
<feature type="transmembrane region" description="Helical" evidence="9">
    <location>
        <begin position="688"/>
        <end position="713"/>
    </location>
</feature>
<feature type="transmembrane region" description="Helical" evidence="9">
    <location>
        <begin position="392"/>
        <end position="416"/>
    </location>
</feature>
<keyword evidence="12" id="KW-1185">Reference proteome</keyword>
<dbReference type="InterPro" id="IPR036770">
    <property type="entry name" value="Ankyrin_rpt-contain_sf"/>
</dbReference>
<feature type="transmembrane region" description="Helical" evidence="9">
    <location>
        <begin position="583"/>
        <end position="602"/>
    </location>
</feature>
<dbReference type="SUPFAM" id="SSF48403">
    <property type="entry name" value="Ankyrin repeat"/>
    <property type="match status" value="1"/>
</dbReference>
<dbReference type="EMBL" id="JABMIG020000130">
    <property type="protein sequence ID" value="KAL3790308.1"/>
    <property type="molecule type" value="Genomic_DNA"/>
</dbReference>
<feature type="transmembrane region" description="Helical" evidence="9">
    <location>
        <begin position="791"/>
        <end position="821"/>
    </location>
</feature>
<evidence type="ECO:0000256" key="3">
    <source>
        <dbReference type="ARBA" id="ARBA00022737"/>
    </source>
</evidence>
<proteinExistence type="predicted"/>
<dbReference type="InterPro" id="IPR052420">
    <property type="entry name" value="Espin/Espin-like"/>
</dbReference>
<dbReference type="InterPro" id="IPR005821">
    <property type="entry name" value="Ion_trans_dom"/>
</dbReference>
<evidence type="ECO:0000313" key="11">
    <source>
        <dbReference type="EMBL" id="KAL3790308.1"/>
    </source>
</evidence>
<feature type="transmembrane region" description="Helical" evidence="9">
    <location>
        <begin position="466"/>
        <end position="493"/>
    </location>
</feature>
<dbReference type="PANTHER" id="PTHR24153">
    <property type="entry name" value="ESPIN"/>
    <property type="match status" value="1"/>
</dbReference>
<feature type="domain" description="Ion transport" evidence="10">
    <location>
        <begin position="405"/>
        <end position="722"/>
    </location>
</feature>
<evidence type="ECO:0000256" key="7">
    <source>
        <dbReference type="PROSITE-ProRule" id="PRU00023"/>
    </source>
</evidence>
<gene>
    <name evidence="11" type="ORF">HJC23_002934</name>
</gene>